<proteinExistence type="predicted"/>
<name>A0A378R0C3_9GAMM</name>
<evidence type="ECO:0008006" key="3">
    <source>
        <dbReference type="Google" id="ProtNLM"/>
    </source>
</evidence>
<dbReference type="SUPFAM" id="SSF48452">
    <property type="entry name" value="TPR-like"/>
    <property type="match status" value="1"/>
</dbReference>
<evidence type="ECO:0000313" key="1">
    <source>
        <dbReference type="EMBL" id="STZ08702.1"/>
    </source>
</evidence>
<gene>
    <name evidence="1" type="ORF">NCTC12877_01707</name>
</gene>
<sequence>MNNLEFEQRLNDAFENNLPIADKVNQLRLDLDDTKSNQELMEGFWDNSLFSDIEQANSYDNFYQLCQLHFKVADSAEFDNVATTPIKNTDLWSDSVIWLAVYLDFIMHLDRNHDKKFGAFINSSILWRLKWVLNHIVENPYKDFSEIYSCSSMLHYYYDLYGLGERSIHKIRVMQGIKMANKEIIEENLQKWLEAPTNDFDDCLACQYDDIIRAYCFLKQYDKALEWVKEILDGSVTCGEVPHVTNSLIAEAYFYTNQTDKAVTILETGYPLIQNKLAFLRPISEFIRLYREMNMTDKAVAIFEENKYLLENCESPYEKMLFLIEAVKLPIGNKKAYALEAMSLATRFDIRNGNAYYLSQLPKVIT</sequence>
<protein>
    <recommendedName>
        <fullName evidence="3">Tetratricopeptide repeat protein</fullName>
    </recommendedName>
</protein>
<organism evidence="1 2">
    <name type="scientific">Moraxella caprae</name>
    <dbReference type="NCBI Taxonomy" id="90240"/>
    <lineage>
        <taxon>Bacteria</taxon>
        <taxon>Pseudomonadati</taxon>
        <taxon>Pseudomonadota</taxon>
        <taxon>Gammaproteobacteria</taxon>
        <taxon>Moraxellales</taxon>
        <taxon>Moraxellaceae</taxon>
        <taxon>Moraxella</taxon>
    </lineage>
</organism>
<dbReference type="EMBL" id="UGQB01000004">
    <property type="protein sequence ID" value="STZ08702.1"/>
    <property type="molecule type" value="Genomic_DNA"/>
</dbReference>
<dbReference type="Proteomes" id="UP000254065">
    <property type="component" value="Unassembled WGS sequence"/>
</dbReference>
<evidence type="ECO:0000313" key="2">
    <source>
        <dbReference type="Proteomes" id="UP000254065"/>
    </source>
</evidence>
<dbReference type="AlphaFoldDB" id="A0A378R0C3"/>
<dbReference type="OrthoDB" id="1123107at2"/>
<reference evidence="1 2" key="1">
    <citation type="submission" date="2018-06" db="EMBL/GenBank/DDBJ databases">
        <authorList>
            <consortium name="Pathogen Informatics"/>
            <person name="Doyle S."/>
        </authorList>
    </citation>
    <scope>NUCLEOTIDE SEQUENCE [LARGE SCALE GENOMIC DNA]</scope>
    <source>
        <strain evidence="1 2">NCTC12877</strain>
    </source>
</reference>
<dbReference type="STRING" id="1122244.GCA_000426885_01141"/>
<dbReference type="InterPro" id="IPR011990">
    <property type="entry name" value="TPR-like_helical_dom_sf"/>
</dbReference>
<dbReference type="Gene3D" id="1.25.40.10">
    <property type="entry name" value="Tetratricopeptide repeat domain"/>
    <property type="match status" value="1"/>
</dbReference>
<dbReference type="RefSeq" id="WP_029103966.1">
    <property type="nucleotide sequence ID" value="NZ_UGQB01000004.1"/>
</dbReference>
<accession>A0A378R0C3</accession>
<keyword evidence="2" id="KW-1185">Reference proteome</keyword>